<gene>
    <name evidence="2" type="ORF">COY93_01965</name>
</gene>
<feature type="transmembrane region" description="Helical" evidence="1">
    <location>
        <begin position="12"/>
        <end position="31"/>
    </location>
</feature>
<accession>A0A2M7QA64</accession>
<evidence type="ECO:0000313" key="2">
    <source>
        <dbReference type="EMBL" id="PIY62856.1"/>
    </source>
</evidence>
<feature type="transmembrane region" description="Helical" evidence="1">
    <location>
        <begin position="195"/>
        <end position="222"/>
    </location>
</feature>
<protein>
    <submittedName>
        <fullName evidence="2">Uncharacterized protein</fullName>
    </submittedName>
</protein>
<dbReference type="EMBL" id="PFLC01000026">
    <property type="protein sequence ID" value="PIY62856.1"/>
    <property type="molecule type" value="Genomic_DNA"/>
</dbReference>
<proteinExistence type="predicted"/>
<dbReference type="AlphaFoldDB" id="A0A2M7QA64"/>
<evidence type="ECO:0000256" key="1">
    <source>
        <dbReference type="SAM" id="Phobius"/>
    </source>
</evidence>
<organism evidence="2 3">
    <name type="scientific">Candidatus Uhrbacteria bacterium CG_4_10_14_0_8_um_filter_58_22</name>
    <dbReference type="NCBI Taxonomy" id="1975029"/>
    <lineage>
        <taxon>Bacteria</taxon>
        <taxon>Candidatus Uhriibacteriota</taxon>
    </lineage>
</organism>
<keyword evidence="1" id="KW-1133">Transmembrane helix</keyword>
<feature type="transmembrane region" description="Helical" evidence="1">
    <location>
        <begin position="167"/>
        <end position="189"/>
    </location>
</feature>
<reference evidence="3" key="1">
    <citation type="submission" date="2017-09" db="EMBL/GenBank/DDBJ databases">
        <title>Depth-based differentiation of microbial function through sediment-hosted aquifers and enrichment of novel symbionts in the deep terrestrial subsurface.</title>
        <authorList>
            <person name="Probst A.J."/>
            <person name="Ladd B."/>
            <person name="Jarett J.K."/>
            <person name="Geller-Mcgrath D.E."/>
            <person name="Sieber C.M.K."/>
            <person name="Emerson J.B."/>
            <person name="Anantharaman K."/>
            <person name="Thomas B.C."/>
            <person name="Malmstrom R."/>
            <person name="Stieglmeier M."/>
            <person name="Klingl A."/>
            <person name="Woyke T."/>
            <person name="Ryan C.M."/>
            <person name="Banfield J.F."/>
        </authorList>
    </citation>
    <scope>NUCLEOTIDE SEQUENCE [LARGE SCALE GENOMIC DNA]</scope>
</reference>
<feature type="transmembrane region" description="Helical" evidence="1">
    <location>
        <begin position="94"/>
        <end position="111"/>
    </location>
</feature>
<name>A0A2M7QA64_9BACT</name>
<sequence length="227" mass="25032">MEILREHWVDLTVFAVLFALEGFEWLAMWIWRDLFAQMKSLTSDEERIAFYQDHRSWSYQVVAMPHEVVSVLLMGGLASTVGLIPFYMAPLSHLWVAGLILLSIAFSLWMVRRVVRRGDADLFSEKMGTLVQTFRGLAVAVGADSETVPSGESEPVRMSGWWGKMPVVIVAVANFCFCLTAGYVAVVYLSVGVGAVAFAVAKAIFVAAVIFIAFLGSIIGGLSRRKS</sequence>
<dbReference type="Proteomes" id="UP000230973">
    <property type="component" value="Unassembled WGS sequence"/>
</dbReference>
<keyword evidence="1" id="KW-0812">Transmembrane</keyword>
<feature type="transmembrane region" description="Helical" evidence="1">
    <location>
        <begin position="68"/>
        <end position="88"/>
    </location>
</feature>
<comment type="caution">
    <text evidence="2">The sequence shown here is derived from an EMBL/GenBank/DDBJ whole genome shotgun (WGS) entry which is preliminary data.</text>
</comment>
<evidence type="ECO:0000313" key="3">
    <source>
        <dbReference type="Proteomes" id="UP000230973"/>
    </source>
</evidence>
<keyword evidence="1" id="KW-0472">Membrane</keyword>